<dbReference type="SMART" id="SM00347">
    <property type="entry name" value="HTH_MARR"/>
    <property type="match status" value="1"/>
</dbReference>
<dbReference type="AlphaFoldDB" id="A0A1R3WDR2"/>
<proteinExistence type="predicted"/>
<keyword evidence="6" id="KW-1185">Reference proteome</keyword>
<dbReference type="GO" id="GO:0003677">
    <property type="term" value="F:DNA binding"/>
    <property type="evidence" value="ECO:0007669"/>
    <property type="project" value="UniProtKB-KW"/>
</dbReference>
<accession>A0A1R3WDR2</accession>
<evidence type="ECO:0000256" key="2">
    <source>
        <dbReference type="ARBA" id="ARBA00023125"/>
    </source>
</evidence>
<dbReference type="SUPFAM" id="SSF46785">
    <property type="entry name" value="Winged helix' DNA-binding domain"/>
    <property type="match status" value="1"/>
</dbReference>
<dbReference type="Gene3D" id="1.10.10.10">
    <property type="entry name" value="Winged helix-like DNA-binding domain superfamily/Winged helix DNA-binding domain"/>
    <property type="match status" value="1"/>
</dbReference>
<dbReference type="STRING" id="287098.SAMN05421665_0299"/>
<dbReference type="EMBL" id="FTPR01000001">
    <property type="protein sequence ID" value="SIT76032.1"/>
    <property type="molecule type" value="Genomic_DNA"/>
</dbReference>
<dbReference type="PANTHER" id="PTHR42756">
    <property type="entry name" value="TRANSCRIPTIONAL REGULATOR, MARR"/>
    <property type="match status" value="1"/>
</dbReference>
<dbReference type="Proteomes" id="UP000186997">
    <property type="component" value="Unassembled WGS sequence"/>
</dbReference>
<dbReference type="OrthoDB" id="8077146at2"/>
<dbReference type="PROSITE" id="PS50995">
    <property type="entry name" value="HTH_MARR_2"/>
    <property type="match status" value="1"/>
</dbReference>
<evidence type="ECO:0000313" key="6">
    <source>
        <dbReference type="Proteomes" id="UP000186997"/>
    </source>
</evidence>
<sequence length="160" mass="17509">MAPRAAAKQTETDTTGVVPDLETLIGYNMKRAYVAIQKDFRAALGEGGLSPRTFSALSLVVAHPNISQSSLARMLGIERSGLVAIIDELERRNLLTRSVVPNDRRIQALVATPDGQLAYHDTLATVQAHEDRLLADLSASDKDTLMKLLKKIRLTDREST</sequence>
<evidence type="ECO:0000259" key="4">
    <source>
        <dbReference type="PROSITE" id="PS50995"/>
    </source>
</evidence>
<dbReference type="InterPro" id="IPR036388">
    <property type="entry name" value="WH-like_DNA-bd_sf"/>
</dbReference>
<dbReference type="GO" id="GO:0003700">
    <property type="term" value="F:DNA-binding transcription factor activity"/>
    <property type="evidence" value="ECO:0007669"/>
    <property type="project" value="InterPro"/>
</dbReference>
<evidence type="ECO:0000256" key="1">
    <source>
        <dbReference type="ARBA" id="ARBA00023015"/>
    </source>
</evidence>
<organism evidence="5 6">
    <name type="scientific">Yoonia rosea</name>
    <dbReference type="NCBI Taxonomy" id="287098"/>
    <lineage>
        <taxon>Bacteria</taxon>
        <taxon>Pseudomonadati</taxon>
        <taxon>Pseudomonadota</taxon>
        <taxon>Alphaproteobacteria</taxon>
        <taxon>Rhodobacterales</taxon>
        <taxon>Paracoccaceae</taxon>
        <taxon>Yoonia</taxon>
    </lineage>
</organism>
<reference evidence="6" key="1">
    <citation type="submission" date="2017-01" db="EMBL/GenBank/DDBJ databases">
        <authorList>
            <person name="Varghese N."/>
            <person name="Submissions S."/>
        </authorList>
    </citation>
    <scope>NUCLEOTIDE SEQUENCE [LARGE SCALE GENOMIC DNA]</scope>
    <source>
        <strain evidence="6">DSM 29591</strain>
    </source>
</reference>
<evidence type="ECO:0000256" key="3">
    <source>
        <dbReference type="ARBA" id="ARBA00023163"/>
    </source>
</evidence>
<dbReference type="InterPro" id="IPR000835">
    <property type="entry name" value="HTH_MarR-typ"/>
</dbReference>
<keyword evidence="3" id="KW-0804">Transcription</keyword>
<dbReference type="InterPro" id="IPR036390">
    <property type="entry name" value="WH_DNA-bd_sf"/>
</dbReference>
<dbReference type="Pfam" id="PF12802">
    <property type="entry name" value="MarR_2"/>
    <property type="match status" value="1"/>
</dbReference>
<gene>
    <name evidence="5" type="ORF">SAMN05421665_0299</name>
</gene>
<dbReference type="PANTHER" id="PTHR42756:SF1">
    <property type="entry name" value="TRANSCRIPTIONAL REPRESSOR OF EMRAB OPERON"/>
    <property type="match status" value="1"/>
</dbReference>
<name>A0A1R3WDR2_9RHOB</name>
<keyword evidence="2 5" id="KW-0238">DNA-binding</keyword>
<dbReference type="PRINTS" id="PR00598">
    <property type="entry name" value="HTHMARR"/>
</dbReference>
<evidence type="ECO:0000313" key="5">
    <source>
        <dbReference type="EMBL" id="SIT76032.1"/>
    </source>
</evidence>
<feature type="domain" description="HTH marR-type" evidence="4">
    <location>
        <begin position="22"/>
        <end position="154"/>
    </location>
</feature>
<protein>
    <submittedName>
        <fullName evidence="5">DNA-binding transcriptional regulator, MarR family</fullName>
    </submittedName>
</protein>
<keyword evidence="1" id="KW-0805">Transcription regulation</keyword>